<dbReference type="InterPro" id="IPR007110">
    <property type="entry name" value="Ig-like_dom"/>
</dbReference>
<proteinExistence type="predicted"/>
<reference evidence="2 3" key="1">
    <citation type="submission" date="2017-08" db="EMBL/GenBank/DDBJ databases">
        <title>Substantial Increase in Enzyme Production by Combined Drug-Resistance Mutations in Paenibacillus agaridevorans.</title>
        <authorList>
            <person name="Tanaka Y."/>
            <person name="Funane K."/>
            <person name="Hosaka T."/>
            <person name="Shiwa Y."/>
            <person name="Fujita N."/>
            <person name="Miyazaki T."/>
            <person name="Yoshikawa H."/>
            <person name="Murakami K."/>
            <person name="Kasahara K."/>
            <person name="Inaoka T."/>
            <person name="Hiraga Y."/>
            <person name="Ochi K."/>
        </authorList>
    </citation>
    <scope>NUCLEOTIDE SEQUENCE [LARGE SCALE GENOMIC DNA]</scope>
    <source>
        <strain evidence="2 3">T-3040</strain>
    </source>
</reference>
<comment type="caution">
    <text evidence="2">The sequence shown here is derived from an EMBL/GenBank/DDBJ whole genome shotgun (WGS) entry which is preliminary data.</text>
</comment>
<keyword evidence="3" id="KW-1185">Reference proteome</keyword>
<organism evidence="2 3">
    <name type="scientific">Paenibacillus agaridevorans</name>
    <dbReference type="NCBI Taxonomy" id="171404"/>
    <lineage>
        <taxon>Bacteria</taxon>
        <taxon>Bacillati</taxon>
        <taxon>Bacillota</taxon>
        <taxon>Bacilli</taxon>
        <taxon>Bacillales</taxon>
        <taxon>Paenibacillaceae</taxon>
        <taxon>Paenibacillus</taxon>
    </lineage>
</organism>
<dbReference type="Proteomes" id="UP000245202">
    <property type="component" value="Unassembled WGS sequence"/>
</dbReference>
<protein>
    <recommendedName>
        <fullName evidence="1">Ig-like domain-containing protein</fullName>
    </recommendedName>
</protein>
<dbReference type="EMBL" id="BDQX01000054">
    <property type="protein sequence ID" value="GBG06850.1"/>
    <property type="molecule type" value="Genomic_DNA"/>
</dbReference>
<evidence type="ECO:0000313" key="3">
    <source>
        <dbReference type="Proteomes" id="UP000245202"/>
    </source>
</evidence>
<name>A0A2R5EJN8_9BACL</name>
<gene>
    <name evidence="2" type="ORF">PAT3040_01391</name>
</gene>
<evidence type="ECO:0000313" key="2">
    <source>
        <dbReference type="EMBL" id="GBG06850.1"/>
    </source>
</evidence>
<dbReference type="RefSeq" id="WP_108992002.1">
    <property type="nucleotide sequence ID" value="NZ_BDQX01000054.1"/>
</dbReference>
<dbReference type="PROSITE" id="PS50835">
    <property type="entry name" value="IG_LIKE"/>
    <property type="match status" value="1"/>
</dbReference>
<feature type="domain" description="Ig-like" evidence="1">
    <location>
        <begin position="341"/>
        <end position="383"/>
    </location>
</feature>
<accession>A0A2R5EJN8</accession>
<dbReference type="AlphaFoldDB" id="A0A2R5EJN8"/>
<sequence>MTHAGTGGNRRPPIINTNNLSTYLEKFKEMAPHYTPEWRFSLDGSDPGAGLAYIVGEMLEETVQRLNKAPMNHLLSFLDLLDVKLEPPRPARARVTFRLSEGSTESVYVPAGLKLTANNPQGGEPLVFETEGALAATPAKLTEIVNVNPARDEIVTVATGYDEKLEAGTAEAVPLFDTRSAPNEQGHALFIRHDEQFLVDRPCRIYINVFHGEKRYAEPELAAALSSDLVEWSYRSDGEWKPFRSAIAAGNLIILHKSEPGKLELMEHQGVEGRWIKCAVKPLEGTASPILEKNLEMDKLQLRVSHDVAGDPERIAPDSIYFNDMALADDGCYPFGEHFVPYSVFYISSEEAFSKRGSKLELTCSAMAKPNRLRMAPDPEVKWKMVMRTYDFEEKDPPRIRIRQVVWEYWNGSNWNVLPGNERHAAFFEDLPEGDGKPFTLTFDCPEDMDRTFVNGVFQYWIRARVLQTDPVIAPIMQYMSPWVEAPRLSYSTGSQTVFAPYNVYTRNNADDRDRSLSAVQGTEAYKPFEPIPSPAPSLYLAFNGPPLKGPLRLHLELSRRFAAGNERPWLDWEALCRENGRLAWKPIKVEDGTDGLGISGEWLWAGPPTMAAVRLYGHDRYWIRSINRDSRISDAYPDIPVADSVRINTVAVTQQISQEREMSIPADGLVHLTPTAFVNEQVWLDELDELAPSDRADMLEGEPDRCYEQLDGEGQPIRFWVKWQPVASLADSGPDDRHYSPDRAGGLLRFGDGMKGRSPSAEHDRLARISFRTTAGAAGRVEANQITGMQVPIAYIDNVTNPLPAIGGSHTEAMEEVLLRGPQRLKNRNRAVTARDVEWLAREAYPGIAKVKCLSNRNALLERAPGYATVVACTDGGVADTAQFPELRRSVESELLRRAAGVLTVGGGIRVIEPAYLEVSVNTTVAAESVGSLLPLERACHDKLSTFLSFMSGNTDGQGWNIGESLHLSLLYSLLHSVRGLLYIDRLYVHVVKIEGGVRTEWDPARMNEVMHGLVTNGTHRITAVPAEGASR</sequence>
<evidence type="ECO:0000259" key="1">
    <source>
        <dbReference type="PROSITE" id="PS50835"/>
    </source>
</evidence>